<feature type="coiled-coil region" evidence="2">
    <location>
        <begin position="163"/>
        <end position="223"/>
    </location>
</feature>
<evidence type="ECO:0000256" key="1">
    <source>
        <dbReference type="ARBA" id="ARBA00005352"/>
    </source>
</evidence>
<name>A0AAV0UKU7_HYABA</name>
<dbReference type="Pfam" id="PF19031">
    <property type="entry name" value="Intu_longin_1"/>
    <property type="match status" value="1"/>
</dbReference>
<protein>
    <recommendedName>
        <fullName evidence="4">CCZ1/INTU/HSP4 first Longin domain-containing protein</fullName>
    </recommendedName>
</protein>
<dbReference type="GO" id="GO:0016192">
    <property type="term" value="P:vesicle-mediated transport"/>
    <property type="evidence" value="ECO:0007669"/>
    <property type="project" value="InterPro"/>
</dbReference>
<feature type="region of interest" description="Disordered" evidence="3">
    <location>
        <begin position="408"/>
        <end position="463"/>
    </location>
</feature>
<evidence type="ECO:0000313" key="6">
    <source>
        <dbReference type="Proteomes" id="UP001162031"/>
    </source>
</evidence>
<comment type="similarity">
    <text evidence="1">Belongs to the CCZ1 family.</text>
</comment>
<dbReference type="PANTHER" id="PTHR13056:SF0">
    <property type="entry name" value="VACUOLAR FUSION PROTEIN CCZ1 HOMOLOG-RELATED"/>
    <property type="match status" value="1"/>
</dbReference>
<dbReference type="EMBL" id="CANTFL010001332">
    <property type="protein sequence ID" value="CAI5737082.1"/>
    <property type="molecule type" value="Genomic_DNA"/>
</dbReference>
<proteinExistence type="inferred from homology"/>
<evidence type="ECO:0000313" key="5">
    <source>
        <dbReference type="EMBL" id="CAI5737082.1"/>
    </source>
</evidence>
<evidence type="ECO:0000256" key="3">
    <source>
        <dbReference type="SAM" id="MobiDB-lite"/>
    </source>
</evidence>
<keyword evidence="2" id="KW-0175">Coiled coil</keyword>
<reference evidence="5" key="1">
    <citation type="submission" date="2022-12" db="EMBL/GenBank/DDBJ databases">
        <authorList>
            <person name="Webb A."/>
        </authorList>
    </citation>
    <scope>NUCLEOTIDE SEQUENCE</scope>
    <source>
        <strain evidence="5">Hp1</strain>
    </source>
</reference>
<dbReference type="Proteomes" id="UP001162031">
    <property type="component" value="Unassembled WGS sequence"/>
</dbReference>
<comment type="caution">
    <text evidence="5">The sequence shown here is derived from an EMBL/GenBank/DDBJ whole genome shotgun (WGS) entry which is preliminary data.</text>
</comment>
<dbReference type="PANTHER" id="PTHR13056">
    <property type="entry name" value="VACUOLAR FUSION PROTEIN CCZ1 HOMOLOG-RELATED"/>
    <property type="match status" value="1"/>
</dbReference>
<keyword evidence="6" id="KW-1185">Reference proteome</keyword>
<sequence length="736" mass="81860">MLLLWHEALGSDDEQATDDELRARVLYFHNDSDESANVVQSLCLVQGLLAFVRTLRCKDSREGATSTKWTPEWASATLSSHKIFILELEPQIFMALGVRPRVEIDDHRPGYEALLQEIYGMFRLFHGSIDSNLRFLLPSADQSVALDTTGKKDLDGMDLLMDIAAARKRLRKLRLAIDEHSSNKAFDDTCGVPDGQRHDDEVLAQMREEEQTAETELEALLARSPASLLHKKCTAFFPTLLQSLDIRGASGLSELQGLTYFPMDESTFLSVQTLVNGFHTESPFSEDGTGGSRVKHLTLFFKGKLLWSSMETSVLHLLYKFLRLREERGMTILRDDVHRDCDKVHPGVTSKSDRESELWMANAYSDTFRPIWSSELSYAECDAVAQSETDGPHVRKAARSLHNQHPVPLSMFLRGSPSPSSGARGASPSTTSDSGAAAIPAQAELPTPSPASLSRSDRPRSSEMSHVVFKNALNARLRSVSLPNAGLMLKNGCYAKLPDRESAPESGWRGIEEVWCPLIFHPDSMPTSSATTPVSARHRAVVWHEADLTMIALLGLDETELGSASASSDLVKATTLGTFVNYLEEQQRFRILAQLILTQCKAAVAPKKNTSSPHALFPFLYINRINLSFRVHHVPRLLKCSGHDVFPIPNKLLTHYFPTSTMALVTQLHAELHRPWNTGTRELCVHTRSDGWVYAKKSETSCRALYVFVGSNVSSVHDLSAALQMLLRDHFGHVSF</sequence>
<evidence type="ECO:0000259" key="4">
    <source>
        <dbReference type="Pfam" id="PF19031"/>
    </source>
</evidence>
<dbReference type="InterPro" id="IPR013176">
    <property type="entry name" value="Ccz1"/>
</dbReference>
<feature type="compositionally biased region" description="Low complexity" evidence="3">
    <location>
        <begin position="414"/>
        <end position="432"/>
    </location>
</feature>
<evidence type="ECO:0000256" key="2">
    <source>
        <dbReference type="SAM" id="Coils"/>
    </source>
</evidence>
<gene>
    <name evidence="5" type="ORF">HBR001_LOCUS7037</name>
</gene>
<organism evidence="5 6">
    <name type="scientific">Hyaloperonospora brassicae</name>
    <name type="common">Brassica downy mildew</name>
    <name type="synonym">Peronospora brassicae</name>
    <dbReference type="NCBI Taxonomy" id="162125"/>
    <lineage>
        <taxon>Eukaryota</taxon>
        <taxon>Sar</taxon>
        <taxon>Stramenopiles</taxon>
        <taxon>Oomycota</taxon>
        <taxon>Peronosporomycetes</taxon>
        <taxon>Peronosporales</taxon>
        <taxon>Peronosporaceae</taxon>
        <taxon>Hyaloperonospora</taxon>
    </lineage>
</organism>
<dbReference type="AlphaFoldDB" id="A0AAV0UKU7"/>
<accession>A0AAV0UKU7</accession>
<dbReference type="GO" id="GO:0035658">
    <property type="term" value="C:Mon1-Ccz1 complex"/>
    <property type="evidence" value="ECO:0007669"/>
    <property type="project" value="InterPro"/>
</dbReference>
<feature type="domain" description="CCZ1/INTU/HSP4 first Longin" evidence="4">
    <location>
        <begin position="14"/>
        <end position="127"/>
    </location>
</feature>
<dbReference type="InterPro" id="IPR043987">
    <property type="entry name" value="CCZ1/INTU/HSP4_longin_1"/>
</dbReference>